<dbReference type="InterPro" id="IPR001452">
    <property type="entry name" value="SH3_domain"/>
</dbReference>
<dbReference type="SUPFAM" id="SSF48350">
    <property type="entry name" value="GTPase activation domain, GAP"/>
    <property type="match status" value="1"/>
</dbReference>
<keyword evidence="8" id="KW-1185">Reference proteome</keyword>
<dbReference type="GO" id="GO:0005096">
    <property type="term" value="F:GTPase activator activity"/>
    <property type="evidence" value="ECO:0007669"/>
    <property type="project" value="UniProtKB-KW"/>
</dbReference>
<keyword evidence="2" id="KW-0343">GTPase activation</keyword>
<dbReference type="SMART" id="SM00324">
    <property type="entry name" value="RhoGAP"/>
    <property type="match status" value="1"/>
</dbReference>
<evidence type="ECO:0000259" key="6">
    <source>
        <dbReference type="PROSITE" id="PS50238"/>
    </source>
</evidence>
<evidence type="ECO:0000313" key="7">
    <source>
        <dbReference type="EMBL" id="KAJ5074827.1"/>
    </source>
</evidence>
<gene>
    <name evidence="7" type="ORF">M0811_07870</name>
</gene>
<dbReference type="SMART" id="SM00326">
    <property type="entry name" value="SH3"/>
    <property type="match status" value="1"/>
</dbReference>
<organism evidence="7 8">
    <name type="scientific">Anaeramoeba ignava</name>
    <name type="common">Anaerobic marine amoeba</name>
    <dbReference type="NCBI Taxonomy" id="1746090"/>
    <lineage>
        <taxon>Eukaryota</taxon>
        <taxon>Metamonada</taxon>
        <taxon>Anaeramoebidae</taxon>
        <taxon>Anaeramoeba</taxon>
    </lineage>
</organism>
<dbReference type="InterPro" id="IPR008936">
    <property type="entry name" value="Rho_GTPase_activation_prot"/>
</dbReference>
<dbReference type="InterPro" id="IPR036028">
    <property type="entry name" value="SH3-like_dom_sf"/>
</dbReference>
<proteinExistence type="predicted"/>
<evidence type="ECO:0000259" key="5">
    <source>
        <dbReference type="PROSITE" id="PS50002"/>
    </source>
</evidence>
<feature type="coiled-coil region" evidence="4">
    <location>
        <begin position="505"/>
        <end position="532"/>
    </location>
</feature>
<accession>A0A9Q0LL42</accession>
<dbReference type="CDD" id="cd00174">
    <property type="entry name" value="SH3"/>
    <property type="match status" value="1"/>
</dbReference>
<dbReference type="EMBL" id="JAPDFW010000068">
    <property type="protein sequence ID" value="KAJ5074827.1"/>
    <property type="molecule type" value="Genomic_DNA"/>
</dbReference>
<dbReference type="PROSITE" id="PS50002">
    <property type="entry name" value="SH3"/>
    <property type="match status" value="1"/>
</dbReference>
<dbReference type="Gene3D" id="2.30.30.40">
    <property type="entry name" value="SH3 Domains"/>
    <property type="match status" value="1"/>
</dbReference>
<feature type="domain" description="Rho-GAP" evidence="6">
    <location>
        <begin position="179"/>
        <end position="388"/>
    </location>
</feature>
<dbReference type="Pfam" id="PF00620">
    <property type="entry name" value="RhoGAP"/>
    <property type="match status" value="1"/>
</dbReference>
<feature type="domain" description="SH3" evidence="5">
    <location>
        <begin position="396"/>
        <end position="471"/>
    </location>
</feature>
<dbReference type="OrthoDB" id="79452at2759"/>
<evidence type="ECO:0000256" key="4">
    <source>
        <dbReference type="SAM" id="Coils"/>
    </source>
</evidence>
<dbReference type="PRINTS" id="PR00452">
    <property type="entry name" value="SH3DOMAIN"/>
</dbReference>
<dbReference type="Gene3D" id="1.10.555.10">
    <property type="entry name" value="Rho GTPase activation protein"/>
    <property type="match status" value="1"/>
</dbReference>
<protein>
    <submittedName>
        <fullName evidence="7">Rho/rac/cdc gtpase-activating protein</fullName>
    </submittedName>
</protein>
<comment type="caution">
    <text evidence="7">The sequence shown here is derived from an EMBL/GenBank/DDBJ whole genome shotgun (WGS) entry which is preliminary data.</text>
</comment>
<dbReference type="PANTHER" id="PTHR15228:SF24">
    <property type="entry name" value="RHO-GAP DOMAIN-CONTAINING PROTEIN"/>
    <property type="match status" value="1"/>
</dbReference>
<dbReference type="Gene3D" id="3.10.20.90">
    <property type="entry name" value="Phosphatidylinositol 3-kinase Catalytic Subunit, Chain A, domain 1"/>
    <property type="match status" value="1"/>
</dbReference>
<sequence>MAVTLWVKVVFPYEQTTKIFGTSPIKTVKELKEMVCEAEQITNSFEYGLYCTSGNGFWMNENQTLISYEIWRQESIEFKKKRIKKVNINYGAETKLIEMNEEEAVSKQIKHIIKEFGLTENYTEFDLFVSENLLDRTKTLLELEIKNIGAAIFKLKRKTGLIFQRSGEMNVGLKPIFGYYLDNAIQRGKREVPVVIEKICSFIEVKGIDIYGIYGKTGVLSKIEDLKELFDKSDDIQIEEITKSPHDVASLLKLYLNELPEPLIPWKFYDSFISSDEIQEIWLKMKKFRTIVSSIPKSNYKTLLLICQHLNKVSKHSQQNNMNSKNLSIVFGSLLLKDPRDSKSSLIRRSTVSLLTKSHNDLDNNQSRNLLHIYSCCQALIDEYEYIFGMIEKNFSEKEYAVAIYDFEGTHEEDLSLIQGDYVEIITKFETNDETESNENEQEKGGWWKVKSLKTKEIGLVPYNYIEIVKDYVPQAEANENNSYRKALTEMDSLKIMLAENIELRTQIQTKKENLLKRIAEFKENLQVKIDQRRGVELIVKKIFGENAI</sequence>
<evidence type="ECO:0000256" key="2">
    <source>
        <dbReference type="ARBA" id="ARBA00022468"/>
    </source>
</evidence>
<reference evidence="7" key="1">
    <citation type="submission" date="2022-10" db="EMBL/GenBank/DDBJ databases">
        <title>Novel sulphate-reducing endosymbionts in the free-living metamonad Anaeramoeba.</title>
        <authorList>
            <person name="Jerlstrom-Hultqvist J."/>
            <person name="Cepicka I."/>
            <person name="Gallot-Lavallee L."/>
            <person name="Salas-Leiva D."/>
            <person name="Curtis B.A."/>
            <person name="Zahonova K."/>
            <person name="Pipaliya S."/>
            <person name="Dacks J."/>
            <person name="Roger A.J."/>
        </authorList>
    </citation>
    <scope>NUCLEOTIDE SEQUENCE</scope>
    <source>
        <strain evidence="7">BMAN</strain>
    </source>
</reference>
<dbReference type="PROSITE" id="PS50238">
    <property type="entry name" value="RHOGAP"/>
    <property type="match status" value="1"/>
</dbReference>
<keyword evidence="1 3" id="KW-0728">SH3 domain</keyword>
<dbReference type="CDD" id="cd00159">
    <property type="entry name" value="RhoGAP"/>
    <property type="match status" value="1"/>
</dbReference>
<dbReference type="InterPro" id="IPR000198">
    <property type="entry name" value="RhoGAP_dom"/>
</dbReference>
<evidence type="ECO:0000256" key="1">
    <source>
        <dbReference type="ARBA" id="ARBA00022443"/>
    </source>
</evidence>
<evidence type="ECO:0000256" key="3">
    <source>
        <dbReference type="PROSITE-ProRule" id="PRU00192"/>
    </source>
</evidence>
<dbReference type="PANTHER" id="PTHR15228">
    <property type="entry name" value="SPERMATHECAL PHYSIOLOGY VARIANT"/>
    <property type="match status" value="1"/>
</dbReference>
<evidence type="ECO:0000313" key="8">
    <source>
        <dbReference type="Proteomes" id="UP001149090"/>
    </source>
</evidence>
<dbReference type="Proteomes" id="UP001149090">
    <property type="component" value="Unassembled WGS sequence"/>
</dbReference>
<dbReference type="Pfam" id="PF07653">
    <property type="entry name" value="SH3_2"/>
    <property type="match status" value="1"/>
</dbReference>
<dbReference type="InterPro" id="IPR051025">
    <property type="entry name" value="RhoGAP"/>
</dbReference>
<dbReference type="SUPFAM" id="SSF50044">
    <property type="entry name" value="SH3-domain"/>
    <property type="match status" value="1"/>
</dbReference>
<keyword evidence="4" id="KW-0175">Coiled coil</keyword>
<dbReference type="GO" id="GO:0007165">
    <property type="term" value="P:signal transduction"/>
    <property type="evidence" value="ECO:0007669"/>
    <property type="project" value="InterPro"/>
</dbReference>
<name>A0A9Q0LL42_ANAIG</name>
<dbReference type="AlphaFoldDB" id="A0A9Q0LL42"/>